<name>A0A7J8VTQ5_9ROSI</name>
<feature type="non-terminal residue" evidence="2">
    <location>
        <position position="1"/>
    </location>
</feature>
<dbReference type="Proteomes" id="UP000593573">
    <property type="component" value="Unassembled WGS sequence"/>
</dbReference>
<organism evidence="2 3">
    <name type="scientific">Gossypium klotzschianum</name>
    <dbReference type="NCBI Taxonomy" id="34286"/>
    <lineage>
        <taxon>Eukaryota</taxon>
        <taxon>Viridiplantae</taxon>
        <taxon>Streptophyta</taxon>
        <taxon>Embryophyta</taxon>
        <taxon>Tracheophyta</taxon>
        <taxon>Spermatophyta</taxon>
        <taxon>Magnoliopsida</taxon>
        <taxon>eudicotyledons</taxon>
        <taxon>Gunneridae</taxon>
        <taxon>Pentapetalae</taxon>
        <taxon>rosids</taxon>
        <taxon>malvids</taxon>
        <taxon>Malvales</taxon>
        <taxon>Malvaceae</taxon>
        <taxon>Malvoideae</taxon>
        <taxon>Gossypium</taxon>
    </lineage>
</organism>
<reference evidence="2 3" key="1">
    <citation type="journal article" date="2019" name="Genome Biol. Evol.">
        <title>Insights into the evolution of the New World diploid cottons (Gossypium, subgenus Houzingenia) based on genome sequencing.</title>
        <authorList>
            <person name="Grover C.E."/>
            <person name="Arick M.A. 2nd"/>
            <person name="Thrash A."/>
            <person name="Conover J.L."/>
            <person name="Sanders W.S."/>
            <person name="Peterson D.G."/>
            <person name="Frelichowski J.E."/>
            <person name="Scheffler J.A."/>
            <person name="Scheffler B.E."/>
            <person name="Wendel J.F."/>
        </authorList>
    </citation>
    <scope>NUCLEOTIDE SEQUENCE [LARGE SCALE GENOMIC DNA]</scope>
    <source>
        <strain evidence="2">57</strain>
        <tissue evidence="2">Leaf</tissue>
    </source>
</reference>
<dbReference type="EMBL" id="JABFAB010000012">
    <property type="protein sequence ID" value="MBA0666138.1"/>
    <property type="molecule type" value="Genomic_DNA"/>
</dbReference>
<feature type="non-terminal residue" evidence="2">
    <location>
        <position position="162"/>
    </location>
</feature>
<gene>
    <name evidence="2" type="ORF">Goklo_002587</name>
</gene>
<feature type="compositionally biased region" description="Basic and acidic residues" evidence="1">
    <location>
        <begin position="149"/>
        <end position="162"/>
    </location>
</feature>
<dbReference type="AlphaFoldDB" id="A0A7J8VTQ5"/>
<feature type="region of interest" description="Disordered" evidence="1">
    <location>
        <begin position="143"/>
        <end position="162"/>
    </location>
</feature>
<sequence>NSLPDNKEYNDKFVASHEGSTNLRSRRKTILVHIFHKMDLEKVQSGSPWTFNSQLLVLHCMVEGEDPLKDGVRNRYSGNEMGFVYTYSIKESSSNEHYLAKRRRGKVCGGSMSKKVNLVLRVNLEGESNGGLGQIEMEHDSEEYPLEGVKGKNDHDGNEFFD</sequence>
<evidence type="ECO:0000313" key="2">
    <source>
        <dbReference type="EMBL" id="MBA0666138.1"/>
    </source>
</evidence>
<keyword evidence="3" id="KW-1185">Reference proteome</keyword>
<comment type="caution">
    <text evidence="2">The sequence shown here is derived from an EMBL/GenBank/DDBJ whole genome shotgun (WGS) entry which is preliminary data.</text>
</comment>
<evidence type="ECO:0000256" key="1">
    <source>
        <dbReference type="SAM" id="MobiDB-lite"/>
    </source>
</evidence>
<proteinExistence type="predicted"/>
<protein>
    <submittedName>
        <fullName evidence="2">Uncharacterized protein</fullName>
    </submittedName>
</protein>
<accession>A0A7J8VTQ5</accession>
<evidence type="ECO:0000313" key="3">
    <source>
        <dbReference type="Proteomes" id="UP000593573"/>
    </source>
</evidence>